<evidence type="ECO:0000256" key="7">
    <source>
        <dbReference type="SAM" id="MobiDB-lite"/>
    </source>
</evidence>
<keyword evidence="9" id="KW-1185">Reference proteome</keyword>
<comment type="similarity">
    <text evidence="5">Belongs to the WD repeat MORG1 family.</text>
</comment>
<dbReference type="AlphaFoldDB" id="A0A835Y4A8"/>
<dbReference type="EMBL" id="JAEHOE010000027">
    <property type="protein sequence ID" value="KAG2494932.1"/>
    <property type="molecule type" value="Genomic_DNA"/>
</dbReference>
<dbReference type="GO" id="GO:0005737">
    <property type="term" value="C:cytoplasm"/>
    <property type="evidence" value="ECO:0007669"/>
    <property type="project" value="UniProtKB-SubCell"/>
</dbReference>
<accession>A0A835Y4A8</accession>
<name>A0A835Y4A8_9CHLO</name>
<evidence type="ECO:0000313" key="8">
    <source>
        <dbReference type="EMBL" id="KAG2494932.1"/>
    </source>
</evidence>
<keyword evidence="2" id="KW-0963">Cytoplasm</keyword>
<keyword evidence="4" id="KW-0677">Repeat</keyword>
<dbReference type="PROSITE" id="PS50082">
    <property type="entry name" value="WD_REPEATS_2"/>
    <property type="match status" value="4"/>
</dbReference>
<dbReference type="InterPro" id="IPR051980">
    <property type="entry name" value="WD_repeat_MORG1"/>
</dbReference>
<feature type="repeat" description="WD" evidence="6">
    <location>
        <begin position="74"/>
        <end position="115"/>
    </location>
</feature>
<evidence type="ECO:0000256" key="4">
    <source>
        <dbReference type="ARBA" id="ARBA00022737"/>
    </source>
</evidence>
<dbReference type="InterPro" id="IPR001680">
    <property type="entry name" value="WD40_rpt"/>
</dbReference>
<protein>
    <recommendedName>
        <fullName evidence="10">Mitogen-activated protein kinase organizer 1</fullName>
    </recommendedName>
</protein>
<evidence type="ECO:0000256" key="1">
    <source>
        <dbReference type="ARBA" id="ARBA00004496"/>
    </source>
</evidence>
<comment type="subcellular location">
    <subcellularLocation>
        <location evidence="1">Cytoplasm</location>
    </subcellularLocation>
</comment>
<evidence type="ECO:0000256" key="5">
    <source>
        <dbReference type="ARBA" id="ARBA00038145"/>
    </source>
</evidence>
<evidence type="ECO:0000256" key="6">
    <source>
        <dbReference type="PROSITE-ProRule" id="PRU00221"/>
    </source>
</evidence>
<evidence type="ECO:0000256" key="3">
    <source>
        <dbReference type="ARBA" id="ARBA00022574"/>
    </source>
</evidence>
<dbReference type="PANTHER" id="PTHR22842">
    <property type="entry name" value="WD40 REPEAT PROTEIN"/>
    <property type="match status" value="1"/>
</dbReference>
<dbReference type="InterPro" id="IPR020472">
    <property type="entry name" value="WD40_PAC1"/>
</dbReference>
<dbReference type="Gene3D" id="2.130.10.10">
    <property type="entry name" value="YVTN repeat-like/Quinoprotein amine dehydrogenase"/>
    <property type="match status" value="2"/>
</dbReference>
<dbReference type="InterPro" id="IPR036322">
    <property type="entry name" value="WD40_repeat_dom_sf"/>
</dbReference>
<reference evidence="8" key="1">
    <citation type="journal article" date="2020" name="bioRxiv">
        <title>Comparative genomics of Chlamydomonas.</title>
        <authorList>
            <person name="Craig R.J."/>
            <person name="Hasan A.R."/>
            <person name="Ness R.W."/>
            <person name="Keightley P.D."/>
        </authorList>
    </citation>
    <scope>NUCLEOTIDE SEQUENCE</scope>
    <source>
        <strain evidence="8">CCAP 11/70</strain>
    </source>
</reference>
<feature type="repeat" description="WD" evidence="6">
    <location>
        <begin position="32"/>
        <end position="73"/>
    </location>
</feature>
<keyword evidence="3 6" id="KW-0853">WD repeat</keyword>
<dbReference type="GO" id="GO:0071013">
    <property type="term" value="C:catalytic step 2 spliceosome"/>
    <property type="evidence" value="ECO:0007669"/>
    <property type="project" value="TreeGrafter"/>
</dbReference>
<organism evidence="8 9">
    <name type="scientific">Edaphochlamys debaryana</name>
    <dbReference type="NCBI Taxonomy" id="47281"/>
    <lineage>
        <taxon>Eukaryota</taxon>
        <taxon>Viridiplantae</taxon>
        <taxon>Chlorophyta</taxon>
        <taxon>core chlorophytes</taxon>
        <taxon>Chlorophyceae</taxon>
        <taxon>CS clade</taxon>
        <taxon>Chlamydomonadales</taxon>
        <taxon>Chlamydomonadales incertae sedis</taxon>
        <taxon>Edaphochlamys</taxon>
    </lineage>
</organism>
<dbReference type="InterPro" id="IPR015943">
    <property type="entry name" value="WD40/YVTN_repeat-like_dom_sf"/>
</dbReference>
<proteinExistence type="inferred from homology"/>
<dbReference type="InterPro" id="IPR019775">
    <property type="entry name" value="WD40_repeat_CS"/>
</dbReference>
<dbReference type="SUPFAM" id="SSF50978">
    <property type="entry name" value="WD40 repeat-like"/>
    <property type="match status" value="1"/>
</dbReference>
<evidence type="ECO:0000256" key="2">
    <source>
        <dbReference type="ARBA" id="ARBA00022490"/>
    </source>
</evidence>
<sequence>MASFPKLPHEYEDEDTEGRGHSPLPTKEQRVLKGHEGAVLAVRFNPHGSYCLSCGKDRTLRLWNPHSGVLVKTYTGHGYEVRDAAVTRDNSKFASVGGDKQVFLWDVASGNFIRKLRGHDGTINAVRFAAEDGVLLTAGYDQCVKVWDMKSRSIDPIQVIKGFQDSVTCVLSIGTSILAGSVDGTVRRFDVRVGRTTSDQLHAPVTGLAATADGLCVLAAATDSALRLLDVAGGQLLSEYSAPGHYVHESVKMDCCLTPSDAYVVGSSETGEVLFWDLVDGEVAESFKAHTGVVTGMAMHPDGALLLTSSVDGTVKVWGK</sequence>
<dbReference type="Pfam" id="PF00400">
    <property type="entry name" value="WD40"/>
    <property type="match status" value="5"/>
</dbReference>
<evidence type="ECO:0008006" key="10">
    <source>
        <dbReference type="Google" id="ProtNLM"/>
    </source>
</evidence>
<dbReference type="Proteomes" id="UP000612055">
    <property type="component" value="Unassembled WGS sequence"/>
</dbReference>
<dbReference type="PROSITE" id="PS50294">
    <property type="entry name" value="WD_REPEATS_REGION"/>
    <property type="match status" value="4"/>
</dbReference>
<dbReference type="GO" id="GO:0000398">
    <property type="term" value="P:mRNA splicing, via spliceosome"/>
    <property type="evidence" value="ECO:0007669"/>
    <property type="project" value="TreeGrafter"/>
</dbReference>
<dbReference type="SMART" id="SM00320">
    <property type="entry name" value="WD40"/>
    <property type="match status" value="7"/>
</dbReference>
<gene>
    <name evidence="8" type="ORF">HYH03_006867</name>
</gene>
<dbReference type="CDD" id="cd00200">
    <property type="entry name" value="WD40"/>
    <property type="match status" value="1"/>
</dbReference>
<feature type="repeat" description="WD" evidence="6">
    <location>
        <begin position="116"/>
        <end position="151"/>
    </location>
</feature>
<dbReference type="PROSITE" id="PS00678">
    <property type="entry name" value="WD_REPEATS_1"/>
    <property type="match status" value="1"/>
</dbReference>
<evidence type="ECO:0000313" key="9">
    <source>
        <dbReference type="Proteomes" id="UP000612055"/>
    </source>
</evidence>
<feature type="region of interest" description="Disordered" evidence="7">
    <location>
        <begin position="1"/>
        <end position="26"/>
    </location>
</feature>
<dbReference type="PRINTS" id="PR00320">
    <property type="entry name" value="GPROTEINBRPT"/>
</dbReference>
<dbReference type="OrthoDB" id="71437at2759"/>
<comment type="caution">
    <text evidence="8">The sequence shown here is derived from an EMBL/GenBank/DDBJ whole genome shotgun (WGS) entry which is preliminary data.</text>
</comment>
<feature type="repeat" description="WD" evidence="6">
    <location>
        <begin position="287"/>
        <end position="320"/>
    </location>
</feature>
<dbReference type="PANTHER" id="PTHR22842:SF3">
    <property type="entry name" value="WD REPEAT DOMAIN-CONTAINING PROTEIN 83"/>
    <property type="match status" value="1"/>
</dbReference>